<dbReference type="Proteomes" id="UP000230116">
    <property type="component" value="Unassembled WGS sequence"/>
</dbReference>
<gene>
    <name evidence="1" type="ORF">COS12_02035</name>
</gene>
<dbReference type="AlphaFoldDB" id="A0A2M7E499"/>
<dbReference type="EMBL" id="PETM01000046">
    <property type="protein sequence ID" value="PIV62552.1"/>
    <property type="molecule type" value="Genomic_DNA"/>
</dbReference>
<accession>A0A2M7E499</accession>
<proteinExistence type="predicted"/>
<protein>
    <recommendedName>
        <fullName evidence="3">Pyruvate, water dikinase</fullName>
    </recommendedName>
</protein>
<sequence length="380" mass="43339">MIKKFKYTLNLEDYLGNSPRINGFKKLKQAGLPIPEPIFVINQSAFIEYKKNGLTNNILKELETIHRIMRVKNSKKGIVVRRAYVVPGIESPPGPRSSSFKDFQILILEIKKIFDFAIKNKFDIKGSEISAFIHPHINPKIPLGGGCVTGEGHNGEIGILIEAIYGNDEGVQSFPHDDYILDLKLNRFIGKTIHYKNQCLSAVNQFEYKTIYIPRKLRNVQVFPDNIILKIARHYRKFNKIYGPHRLEFDVLKTGIFYIEATEYAKKETSQPSIQFSGKIVRVRTLEDINKIKITNRIIFVDPKVIKTRNMDLLTHLACTLPEGKVILYPGSVSTAHASIIFREMGHTIVYIGSEIFNDGEEAVVQIKDGELVARHQFLV</sequence>
<organism evidence="1 2">
    <name type="scientific">Candidatus Roizmanbacteria bacterium CG01_land_8_20_14_3_00_33_9</name>
    <dbReference type="NCBI Taxonomy" id="1974843"/>
    <lineage>
        <taxon>Bacteria</taxon>
        <taxon>Candidatus Roizmaniibacteriota</taxon>
    </lineage>
</organism>
<reference evidence="2" key="1">
    <citation type="submission" date="2017-09" db="EMBL/GenBank/DDBJ databases">
        <title>Depth-based differentiation of microbial function through sediment-hosted aquifers and enrichment of novel symbionts in the deep terrestrial subsurface.</title>
        <authorList>
            <person name="Probst A.J."/>
            <person name="Ladd B."/>
            <person name="Jarett J.K."/>
            <person name="Geller-Mcgrath D.E."/>
            <person name="Sieber C.M.K."/>
            <person name="Emerson J.B."/>
            <person name="Anantharaman K."/>
            <person name="Thomas B.C."/>
            <person name="Malmstrom R."/>
            <person name="Stieglmeier M."/>
            <person name="Klingl A."/>
            <person name="Woyke T."/>
            <person name="Ryan C.M."/>
            <person name="Banfield J.F."/>
        </authorList>
    </citation>
    <scope>NUCLEOTIDE SEQUENCE [LARGE SCALE GENOMIC DNA]</scope>
</reference>
<evidence type="ECO:0008006" key="3">
    <source>
        <dbReference type="Google" id="ProtNLM"/>
    </source>
</evidence>
<evidence type="ECO:0000313" key="1">
    <source>
        <dbReference type="EMBL" id="PIV62552.1"/>
    </source>
</evidence>
<name>A0A2M7E499_9BACT</name>
<comment type="caution">
    <text evidence="1">The sequence shown here is derived from an EMBL/GenBank/DDBJ whole genome shotgun (WGS) entry which is preliminary data.</text>
</comment>
<evidence type="ECO:0000313" key="2">
    <source>
        <dbReference type="Proteomes" id="UP000230116"/>
    </source>
</evidence>